<dbReference type="GeneID" id="101855095"/>
<keyword evidence="10" id="KW-0739">Sodium transport</keyword>
<evidence type="ECO:0000256" key="3">
    <source>
        <dbReference type="ARBA" id="ARBA00022448"/>
    </source>
</evidence>
<protein>
    <submittedName>
        <fullName evidence="15">Sodium-coupled monocarboxylate transporter 1</fullName>
    </submittedName>
</protein>
<feature type="transmembrane region" description="Helical" evidence="13">
    <location>
        <begin position="338"/>
        <end position="364"/>
    </location>
</feature>
<keyword evidence="6 13" id="KW-1133">Transmembrane helix</keyword>
<feature type="transmembrane region" description="Helical" evidence="13">
    <location>
        <begin position="385"/>
        <end position="405"/>
    </location>
</feature>
<feature type="transmembrane region" description="Helical" evidence="13">
    <location>
        <begin position="543"/>
        <end position="564"/>
    </location>
</feature>
<evidence type="ECO:0000256" key="7">
    <source>
        <dbReference type="ARBA" id="ARBA00023053"/>
    </source>
</evidence>
<dbReference type="PROSITE" id="PS50283">
    <property type="entry name" value="NA_SOLUT_SYMP_3"/>
    <property type="match status" value="1"/>
</dbReference>
<keyword evidence="7" id="KW-0915">Sodium</keyword>
<evidence type="ECO:0000256" key="11">
    <source>
        <dbReference type="RuleBase" id="RU362091"/>
    </source>
</evidence>
<dbReference type="InterPro" id="IPR038377">
    <property type="entry name" value="Na/Glc_symporter_sf"/>
</dbReference>
<dbReference type="PANTHER" id="PTHR42985">
    <property type="entry name" value="SODIUM-COUPLED MONOCARBOXYLATE TRANSPORTER"/>
    <property type="match status" value="1"/>
</dbReference>
<evidence type="ECO:0000256" key="1">
    <source>
        <dbReference type="ARBA" id="ARBA00004651"/>
    </source>
</evidence>
<name>A0ABM1VRS5_APLCA</name>
<feature type="transmembrane region" description="Helical" evidence="13">
    <location>
        <begin position="50"/>
        <end position="72"/>
    </location>
</feature>
<evidence type="ECO:0000313" key="14">
    <source>
        <dbReference type="Proteomes" id="UP000694888"/>
    </source>
</evidence>
<feature type="transmembrane region" description="Helical" evidence="13">
    <location>
        <begin position="78"/>
        <end position="103"/>
    </location>
</feature>
<keyword evidence="3" id="KW-0813">Transport</keyword>
<evidence type="ECO:0000256" key="8">
    <source>
        <dbReference type="ARBA" id="ARBA00023065"/>
    </source>
</evidence>
<feature type="region of interest" description="Disordered" evidence="12">
    <location>
        <begin position="650"/>
        <end position="675"/>
    </location>
</feature>
<evidence type="ECO:0000256" key="5">
    <source>
        <dbReference type="ARBA" id="ARBA00022692"/>
    </source>
</evidence>
<dbReference type="InterPro" id="IPR051163">
    <property type="entry name" value="Sodium:Solute_Symporter_SSF"/>
</dbReference>
<evidence type="ECO:0000256" key="9">
    <source>
        <dbReference type="ARBA" id="ARBA00023136"/>
    </source>
</evidence>
<reference evidence="15" key="1">
    <citation type="submission" date="2025-08" db="UniProtKB">
        <authorList>
            <consortium name="RefSeq"/>
        </authorList>
    </citation>
    <scope>IDENTIFICATION</scope>
</reference>
<keyword evidence="9 13" id="KW-0472">Membrane</keyword>
<evidence type="ECO:0000313" key="15">
    <source>
        <dbReference type="RefSeq" id="XP_035825117.1"/>
    </source>
</evidence>
<organism evidence="14 15">
    <name type="scientific">Aplysia californica</name>
    <name type="common">California sea hare</name>
    <dbReference type="NCBI Taxonomy" id="6500"/>
    <lineage>
        <taxon>Eukaryota</taxon>
        <taxon>Metazoa</taxon>
        <taxon>Spiralia</taxon>
        <taxon>Lophotrochozoa</taxon>
        <taxon>Mollusca</taxon>
        <taxon>Gastropoda</taxon>
        <taxon>Heterobranchia</taxon>
        <taxon>Euthyneura</taxon>
        <taxon>Tectipleura</taxon>
        <taxon>Aplysiida</taxon>
        <taxon>Aplysioidea</taxon>
        <taxon>Aplysiidae</taxon>
        <taxon>Aplysia</taxon>
    </lineage>
</organism>
<feature type="transmembrane region" description="Helical" evidence="13">
    <location>
        <begin position="275"/>
        <end position="301"/>
    </location>
</feature>
<comment type="similarity">
    <text evidence="2 11">Belongs to the sodium:solute symporter (SSF) (TC 2.A.21) family.</text>
</comment>
<gene>
    <name evidence="15" type="primary">LOC101855095</name>
</gene>
<evidence type="ECO:0000256" key="4">
    <source>
        <dbReference type="ARBA" id="ARBA00022475"/>
    </source>
</evidence>
<feature type="transmembrane region" description="Helical" evidence="13">
    <location>
        <begin position="440"/>
        <end position="457"/>
    </location>
</feature>
<comment type="subcellular location">
    <subcellularLocation>
        <location evidence="1">Cell membrane</location>
        <topology evidence="1">Multi-pass membrane protein</topology>
    </subcellularLocation>
</comment>
<evidence type="ECO:0000256" key="13">
    <source>
        <dbReference type="SAM" id="Phobius"/>
    </source>
</evidence>
<feature type="transmembrane region" description="Helical" evidence="13">
    <location>
        <begin position="157"/>
        <end position="175"/>
    </location>
</feature>
<sequence>MVKHSFYIGDFVVFGLTILVSIGIGIFYALSGGRQKTTSEYLVGGRSMKFLPVAISLLVSFESSIMMLGLPAEGYVYGIQYVMGSAGFFISQLLSVFIMVPLLHPLRITSAYEYLEYRFNSRAVRLLGTFLGMLGYIWYMGIVLFGPAVALEAVTGFPLWSSIFVISLVSVIYTSIGGIKAVIWTDVFQSVVMFAGMFSVIIKATIDVGGPAKVWKIAEAGGRLEFFNFDPDPTTRHTFWNLFVGSIIRGFGLVFNQSTVQRISSTKTVAQAKKVLLFVAPTFFVTLSIAVYEGIVAYSYYQTKRCDPFEAKQIEDPNQIVPFIVMDIFKNLPGMPGLFLASLFSASLSTLSSGLSSLSALLWADIVHPLVGDISEVKATIIAKVSVVVFGASSSAVAVLVSLIGGPLTQITGSLLAAFAGPLSGIFMLGCFFPRANAKGTLAGGFVSLIFSSWISMGQSFSKKKKVTPWLPPASTDFCPVEGAVSNMTTTWLTSNMTSQATVYGASSLAWVATTAQNVMTSSPVPEDGLEGIEKIYNLSYQWLGVVGIFTTLLVGMIVSFLTGMNKPGDVDPRYLIPISDILFICFPKSFKNKMASFGPQFMKEEYKKKFPDPAKKNYIADLEIVINNVLDEEELDDIQASDVTNVKVDDSAKNVEGSEEVGGTNGKVTSVSVQ</sequence>
<proteinExistence type="inferred from homology"/>
<evidence type="ECO:0000256" key="12">
    <source>
        <dbReference type="SAM" id="MobiDB-lite"/>
    </source>
</evidence>
<keyword evidence="14" id="KW-1185">Reference proteome</keyword>
<dbReference type="RefSeq" id="XP_035825117.1">
    <property type="nucleotide sequence ID" value="XM_035969224.1"/>
</dbReference>
<dbReference type="Gene3D" id="1.20.1730.10">
    <property type="entry name" value="Sodium/glucose cotransporter"/>
    <property type="match status" value="1"/>
</dbReference>
<dbReference type="Pfam" id="PF00474">
    <property type="entry name" value="SSF"/>
    <property type="match status" value="1"/>
</dbReference>
<keyword evidence="5 13" id="KW-0812">Transmembrane</keyword>
<feature type="transmembrane region" description="Helical" evidence="13">
    <location>
        <begin position="6"/>
        <end position="30"/>
    </location>
</feature>
<feature type="transmembrane region" description="Helical" evidence="13">
    <location>
        <begin position="238"/>
        <end position="255"/>
    </location>
</feature>
<dbReference type="InterPro" id="IPR001734">
    <property type="entry name" value="Na/solute_symporter"/>
</dbReference>
<dbReference type="PANTHER" id="PTHR42985:SF40">
    <property type="entry name" value="LD47995P-RELATED"/>
    <property type="match status" value="1"/>
</dbReference>
<evidence type="ECO:0000256" key="6">
    <source>
        <dbReference type="ARBA" id="ARBA00022989"/>
    </source>
</evidence>
<feature type="transmembrane region" description="Helical" evidence="13">
    <location>
        <begin position="187"/>
        <end position="206"/>
    </location>
</feature>
<feature type="transmembrane region" description="Helical" evidence="13">
    <location>
        <begin position="411"/>
        <end position="433"/>
    </location>
</feature>
<keyword evidence="4" id="KW-1003">Cell membrane</keyword>
<dbReference type="NCBIfam" id="TIGR00813">
    <property type="entry name" value="sss"/>
    <property type="match status" value="1"/>
</dbReference>
<dbReference type="Proteomes" id="UP000694888">
    <property type="component" value="Unplaced"/>
</dbReference>
<feature type="transmembrane region" description="Helical" evidence="13">
    <location>
        <begin position="124"/>
        <end position="145"/>
    </location>
</feature>
<dbReference type="CDD" id="cd11492">
    <property type="entry name" value="SLC5sbd_NIS-SMVT"/>
    <property type="match status" value="1"/>
</dbReference>
<evidence type="ECO:0000256" key="10">
    <source>
        <dbReference type="ARBA" id="ARBA00023201"/>
    </source>
</evidence>
<keyword evidence="8" id="KW-0406">Ion transport</keyword>
<evidence type="ECO:0000256" key="2">
    <source>
        <dbReference type="ARBA" id="ARBA00006434"/>
    </source>
</evidence>
<accession>A0ABM1VRS5</accession>